<dbReference type="Gene3D" id="2.60.120.1130">
    <property type="match status" value="1"/>
</dbReference>
<dbReference type="OrthoDB" id="98874at2"/>
<dbReference type="Pfam" id="PF01841">
    <property type="entry name" value="Transglut_core"/>
    <property type="match status" value="1"/>
</dbReference>
<feature type="domain" description="DUF3857" evidence="2">
    <location>
        <begin position="64"/>
        <end position="191"/>
    </location>
</feature>
<dbReference type="Gene3D" id="3.10.620.30">
    <property type="match status" value="1"/>
</dbReference>
<dbReference type="RefSeq" id="WP_044626598.1">
    <property type="nucleotide sequence ID" value="NZ_JTDV01000008.1"/>
</dbReference>
<evidence type="ECO:0000259" key="2">
    <source>
        <dbReference type="Pfam" id="PF12969"/>
    </source>
</evidence>
<dbReference type="SUPFAM" id="SSF54001">
    <property type="entry name" value="Cysteine proteinases"/>
    <property type="match status" value="1"/>
</dbReference>
<dbReference type="InterPro" id="IPR038765">
    <property type="entry name" value="Papain-like_cys_pep_sf"/>
</dbReference>
<gene>
    <name evidence="3" type="ORF">PK35_10120</name>
</gene>
<name>A0A0D7W3W9_9FLAO</name>
<feature type="domain" description="Transglutaminase-like" evidence="1">
    <location>
        <begin position="289"/>
        <end position="363"/>
    </location>
</feature>
<evidence type="ECO:0000313" key="3">
    <source>
        <dbReference type="EMBL" id="KJD32552.1"/>
    </source>
</evidence>
<dbReference type="EMBL" id="JTDV01000008">
    <property type="protein sequence ID" value="KJD32552.1"/>
    <property type="molecule type" value="Genomic_DNA"/>
</dbReference>
<sequence length="640" mass="73853">MRNLYLIAILIAQMAFAQDFKFGKVSKEELQEEKYLQDPSANAVVLYKKQSTYFSFNASGSALVTEIHERIKIYNKDGFDYATQLIDLYKSRNTKEDISGLKAYTYNLIDGEIEKTSLDKKQIFRTEVNYSYDEVKFSMPNIKEGCVVEYKYKITSPFIWNIDEFVFQYDIPIKKVEASISTPDGLNFKETIKGFISFYGKPGKSYNETRVKEYNLVHVPALKEERFVDNIDNYRAGVVFELKSIIIPGVVHKTYSTSWADVAKTIGNTNDYETQLDKTRSFDDRLDYVLKNTTTLEDKMKAVFNYVKDHIKWNNMDGKYFYQGIKKALQEGKGNAADVNLTLVAMLRYAGIKANPVVISTKDNIIPFFPTIDRLNYVIAYAEINGKSYFLDATSEFSDINILPIKDYNWKGIYIDNNNMVWKSIDISKPPIAEELNMLSGTLSEDGAFEGKIRSRYTNHNALLFRKRFKNEDVDAFVAKKEEKLDNIEISNYEAKNTDTTEGYVMETFDFKHESIASSVGDKLYVNPILFLKQKENPFKLEKREFPIDFGFPFQDKYNITIKLPEGYVAESVPAPIYLKIPDDLGYFKFKVVVNGNMMQLVASLEINRAMIGPDKYLFLKEFFNQIVIKEEEQVVLTKA</sequence>
<dbReference type="AlphaFoldDB" id="A0A0D7W3W9"/>
<evidence type="ECO:0008006" key="5">
    <source>
        <dbReference type="Google" id="ProtNLM"/>
    </source>
</evidence>
<keyword evidence="4" id="KW-1185">Reference proteome</keyword>
<dbReference type="Proteomes" id="UP000032361">
    <property type="component" value="Unassembled WGS sequence"/>
</dbReference>
<evidence type="ECO:0000313" key="4">
    <source>
        <dbReference type="Proteomes" id="UP000032361"/>
    </source>
</evidence>
<dbReference type="InterPro" id="IPR024618">
    <property type="entry name" value="DUF3857"/>
</dbReference>
<dbReference type="Gene3D" id="2.60.40.3140">
    <property type="match status" value="1"/>
</dbReference>
<evidence type="ECO:0000259" key="1">
    <source>
        <dbReference type="Pfam" id="PF01841"/>
    </source>
</evidence>
<reference evidence="3 4" key="1">
    <citation type="journal article" date="2015" name="Antonie Van Leeuwenhoek">
        <title>Tamlana nanhaiensis sp. nov., isolated from surface seawater collected from the South China Sea.</title>
        <authorList>
            <person name="Liu X."/>
            <person name="Lai Q."/>
            <person name="Du Y."/>
            <person name="Li G."/>
            <person name="Sun F."/>
            <person name="Shao Z."/>
        </authorList>
    </citation>
    <scope>NUCLEOTIDE SEQUENCE [LARGE SCALE GENOMIC DNA]</scope>
    <source>
        <strain evidence="3 4">FHC16</strain>
    </source>
</reference>
<dbReference type="PATRIC" id="fig|1382798.3.peg.3375"/>
<accession>A0A0D7W3W9</accession>
<dbReference type="Pfam" id="PF12969">
    <property type="entry name" value="DUF3857"/>
    <property type="match status" value="1"/>
</dbReference>
<proteinExistence type="predicted"/>
<organism evidence="3 4">
    <name type="scientific">Neotamlana nanhaiensis</name>
    <dbReference type="NCBI Taxonomy" id="1382798"/>
    <lineage>
        <taxon>Bacteria</taxon>
        <taxon>Pseudomonadati</taxon>
        <taxon>Bacteroidota</taxon>
        <taxon>Flavobacteriia</taxon>
        <taxon>Flavobacteriales</taxon>
        <taxon>Flavobacteriaceae</taxon>
        <taxon>Neotamlana</taxon>
    </lineage>
</organism>
<protein>
    <recommendedName>
        <fullName evidence="5">Transglutaminase</fullName>
    </recommendedName>
</protein>
<dbReference type="STRING" id="1382798.PK35_10120"/>
<dbReference type="InterPro" id="IPR002931">
    <property type="entry name" value="Transglutaminase-like"/>
</dbReference>
<comment type="caution">
    <text evidence="3">The sequence shown here is derived from an EMBL/GenBank/DDBJ whole genome shotgun (WGS) entry which is preliminary data.</text>
</comment>